<dbReference type="EMBL" id="JQGA01000927">
    <property type="protein sequence ID" value="KGO71455.1"/>
    <property type="molecule type" value="Genomic_DNA"/>
</dbReference>
<sequence length="1049" mass="119529">MDMLDEEHERLPQSRGDTNIYSLGSINGHNIVIAGLPRAGNCFAATVITQMRMTFPSLRYGLLVGIGGGVPMKTNNGPIRLGHVVVSDPTGIHSGAVQYDHGKAKAGQFELKGSLAPPPTALLNAARDMAVRHHRMNHDPIWENTKRTQTSHRALRRFKFPGTANDHLYPPYYEHRQNGVSCEEGGCDPDLRIERPIDEEDDFFVVVHRGTIASGELVIKDAKKRDDLAQEHGVLCFEMEAAGALTDFPYLEHRSQPYYIVPSLVNRHFTGRESTLDELRHILFVQAKSQKAALFGLGGVGKTQVALQLTYWVKKHIPECSIFWAPALSLESYEQACSRIVKKLEIRQSSNDESSIESVRQYMSSDVAGRWFFIVDNADDSNLFFDELEEYLPASENGTILITTRSSEVAVSFAERDAIELLEMTPEEATTFFAKVAREDLLYNKDSTAQLLEELHFLPLAITQAAFYMSRVGISTSRYLEMMHNTEKDRANLMSREFHDSTRYPKIRNAVATSWFISFNHIKNSNPSAAALLGFLSYIEPKAIPRSVFPPLESEEEMEFAIGTLCGYAFLTRREEDGIFDMHSLVQLSTRLWLEGEGQARRTIESAIQSMEGSFPSCKYTNREIWRAHLPHALQILQRDEARDTTERWALLSRVARCILADGRTKEAVGYFDEVNKWHERYPEDHPSRLAYQHELACAYQSNGQIKQAVELLEHVVAVRKRTLDEENPDRLASQHELARAYQSNGQIKQAVQLLEHVVVVRKRTLDEENSDRLASQHVLAMAYRSNGQIKQAVELLEYVVVIRKRIPDEEHPDRLASQHELARVYQSNGQTKQAMELLEHVVVVRQRTLDEEHPDRLASQHELAWAYQSNGQIRHAVELLEHVVAVRKRTLDEEHPDRLASQHILEIAYRSNGQIKEAVELLEHVVAVRKKTLEKEHPSQLASQYELARLYQSNGQIQQAIELLRHVVAIEENTLDKQHPDRLMSQHELARAYQSNGQIRHAVELLEHVVAVRKKTLGEEHPDRLASQHMLTDAKQLYECLVQTTENR</sequence>
<feature type="domain" description="NB-ARC" evidence="2">
    <location>
        <begin position="273"/>
        <end position="438"/>
    </location>
</feature>
<keyword evidence="4" id="KW-1185">Reference proteome</keyword>
<dbReference type="GO" id="GO:0003824">
    <property type="term" value="F:catalytic activity"/>
    <property type="evidence" value="ECO:0007669"/>
    <property type="project" value="InterPro"/>
</dbReference>
<proteinExistence type="predicted"/>
<dbReference type="Gene3D" id="3.40.50.300">
    <property type="entry name" value="P-loop containing nucleotide triphosphate hydrolases"/>
    <property type="match status" value="1"/>
</dbReference>
<evidence type="ECO:0000313" key="3">
    <source>
        <dbReference type="EMBL" id="KGO71455.1"/>
    </source>
</evidence>
<dbReference type="PhylomeDB" id="A0A0A2L4A5"/>
<dbReference type="OrthoDB" id="5986190at2759"/>
<organism evidence="3 4">
    <name type="scientific">Penicillium italicum</name>
    <name type="common">Blue mold</name>
    <dbReference type="NCBI Taxonomy" id="40296"/>
    <lineage>
        <taxon>Eukaryota</taxon>
        <taxon>Fungi</taxon>
        <taxon>Dikarya</taxon>
        <taxon>Ascomycota</taxon>
        <taxon>Pezizomycotina</taxon>
        <taxon>Eurotiomycetes</taxon>
        <taxon>Eurotiomycetidae</taxon>
        <taxon>Eurotiales</taxon>
        <taxon>Aspergillaceae</taxon>
        <taxon>Penicillium</taxon>
    </lineage>
</organism>
<dbReference type="Gene3D" id="3.40.50.1580">
    <property type="entry name" value="Nucleoside phosphorylase domain"/>
    <property type="match status" value="1"/>
</dbReference>
<dbReference type="Gene3D" id="1.25.40.10">
    <property type="entry name" value="Tetratricopeptide repeat domain"/>
    <property type="match status" value="3"/>
</dbReference>
<dbReference type="OMA" id="ARAYHAN"/>
<dbReference type="SUPFAM" id="SSF48452">
    <property type="entry name" value="TPR-like"/>
    <property type="match status" value="1"/>
</dbReference>
<dbReference type="HOGENOM" id="CLU_000288_125_3_1"/>
<dbReference type="GO" id="GO:0043531">
    <property type="term" value="F:ADP binding"/>
    <property type="evidence" value="ECO:0007669"/>
    <property type="project" value="InterPro"/>
</dbReference>
<dbReference type="InterPro" id="IPR011990">
    <property type="entry name" value="TPR-like_helical_dom_sf"/>
</dbReference>
<protein>
    <submittedName>
        <fullName evidence="3">Tetratricopeptide-like helical</fullName>
    </submittedName>
</protein>
<evidence type="ECO:0000259" key="2">
    <source>
        <dbReference type="Pfam" id="PF00931"/>
    </source>
</evidence>
<feature type="repeat" description="TPR" evidence="1">
    <location>
        <begin position="942"/>
        <end position="975"/>
    </location>
</feature>
<dbReference type="SMART" id="SM00028">
    <property type="entry name" value="TPR"/>
    <property type="match status" value="7"/>
</dbReference>
<dbReference type="InterPro" id="IPR027417">
    <property type="entry name" value="P-loop_NTPase"/>
</dbReference>
<dbReference type="Pfam" id="PF13424">
    <property type="entry name" value="TPR_12"/>
    <property type="match status" value="3"/>
</dbReference>
<name>A0A0A2L4A5_PENIT</name>
<dbReference type="Proteomes" id="UP000030104">
    <property type="component" value="Unassembled WGS sequence"/>
</dbReference>
<dbReference type="PROSITE" id="PS50005">
    <property type="entry name" value="TPR"/>
    <property type="match status" value="1"/>
</dbReference>
<dbReference type="InterPro" id="IPR019734">
    <property type="entry name" value="TPR_rpt"/>
</dbReference>
<dbReference type="NCBIfam" id="NF040586">
    <property type="entry name" value="FxSxx_TPR"/>
    <property type="match status" value="1"/>
</dbReference>
<accession>A0A0A2L4A5</accession>
<dbReference type="Pfam" id="PF13374">
    <property type="entry name" value="TPR_10"/>
    <property type="match status" value="2"/>
</dbReference>
<evidence type="ECO:0000313" key="4">
    <source>
        <dbReference type="Proteomes" id="UP000030104"/>
    </source>
</evidence>
<comment type="caution">
    <text evidence="3">The sequence shown here is derived from an EMBL/GenBank/DDBJ whole genome shotgun (WGS) entry which is preliminary data.</text>
</comment>
<dbReference type="SUPFAM" id="SSF53167">
    <property type="entry name" value="Purine and uridine phosphorylases"/>
    <property type="match status" value="1"/>
</dbReference>
<dbReference type="InterPro" id="IPR002182">
    <property type="entry name" value="NB-ARC"/>
</dbReference>
<dbReference type="PANTHER" id="PTHR46082:SF6">
    <property type="entry name" value="AAA+ ATPASE DOMAIN-CONTAINING PROTEIN-RELATED"/>
    <property type="match status" value="1"/>
</dbReference>
<dbReference type="STRING" id="40296.A0A0A2L4A5"/>
<dbReference type="Pfam" id="PF00931">
    <property type="entry name" value="NB-ARC"/>
    <property type="match status" value="1"/>
</dbReference>
<reference evidence="3 4" key="1">
    <citation type="journal article" date="2015" name="Mol. Plant Microbe Interact.">
        <title>Genome, transcriptome, and functional analyses of Penicillium expansum provide new insights into secondary metabolism and pathogenicity.</title>
        <authorList>
            <person name="Ballester A.R."/>
            <person name="Marcet-Houben M."/>
            <person name="Levin E."/>
            <person name="Sela N."/>
            <person name="Selma-Lazaro C."/>
            <person name="Carmona L."/>
            <person name="Wisniewski M."/>
            <person name="Droby S."/>
            <person name="Gonzalez-Candelas L."/>
            <person name="Gabaldon T."/>
        </authorList>
    </citation>
    <scope>NUCLEOTIDE SEQUENCE [LARGE SCALE GENOMIC DNA]</scope>
    <source>
        <strain evidence="3 4">PHI-1</strain>
    </source>
</reference>
<dbReference type="AlphaFoldDB" id="A0A0A2L4A5"/>
<dbReference type="InterPro" id="IPR053137">
    <property type="entry name" value="NLR-like"/>
</dbReference>
<dbReference type="GO" id="GO:0009116">
    <property type="term" value="P:nucleoside metabolic process"/>
    <property type="evidence" value="ECO:0007669"/>
    <property type="project" value="InterPro"/>
</dbReference>
<gene>
    <name evidence="3" type="ORF">PITC_051400</name>
</gene>
<dbReference type="InterPro" id="IPR035994">
    <property type="entry name" value="Nucleoside_phosphorylase_sf"/>
</dbReference>
<keyword evidence="1" id="KW-0802">TPR repeat</keyword>
<dbReference type="PANTHER" id="PTHR46082">
    <property type="entry name" value="ATP/GTP-BINDING PROTEIN-RELATED"/>
    <property type="match status" value="1"/>
</dbReference>
<evidence type="ECO:0000256" key="1">
    <source>
        <dbReference type="PROSITE-ProRule" id="PRU00339"/>
    </source>
</evidence>
<dbReference type="SUPFAM" id="SSF52540">
    <property type="entry name" value="P-loop containing nucleoside triphosphate hydrolases"/>
    <property type="match status" value="1"/>
</dbReference>